<name>A0A382WK35_9ZZZZ</name>
<accession>A0A382WK35</accession>
<proteinExistence type="predicted"/>
<organism evidence="1">
    <name type="scientific">marine metagenome</name>
    <dbReference type="NCBI Taxonomy" id="408172"/>
    <lineage>
        <taxon>unclassified sequences</taxon>
        <taxon>metagenomes</taxon>
        <taxon>ecological metagenomes</taxon>
    </lineage>
</organism>
<sequence length="33" mass="3630">MNVISLYFALWVTVDHGGQDILYSTALSLSMLA</sequence>
<reference evidence="1" key="1">
    <citation type="submission" date="2018-05" db="EMBL/GenBank/DDBJ databases">
        <authorList>
            <person name="Lanie J.A."/>
            <person name="Ng W.-L."/>
            <person name="Kazmierczak K.M."/>
            <person name="Andrzejewski T.M."/>
            <person name="Davidsen T.M."/>
            <person name="Wayne K.J."/>
            <person name="Tettelin H."/>
            <person name="Glass J.I."/>
            <person name="Rusch D."/>
            <person name="Podicherti R."/>
            <person name="Tsui H.-C.T."/>
            <person name="Winkler M.E."/>
        </authorList>
    </citation>
    <scope>NUCLEOTIDE SEQUENCE</scope>
</reference>
<protein>
    <submittedName>
        <fullName evidence="1">Uncharacterized protein</fullName>
    </submittedName>
</protein>
<feature type="non-terminal residue" evidence="1">
    <location>
        <position position="33"/>
    </location>
</feature>
<gene>
    <name evidence="1" type="ORF">METZ01_LOCUS411873</name>
</gene>
<evidence type="ECO:0000313" key="1">
    <source>
        <dbReference type="EMBL" id="SVD59019.1"/>
    </source>
</evidence>
<dbReference type="EMBL" id="UINC01160398">
    <property type="protein sequence ID" value="SVD59019.1"/>
    <property type="molecule type" value="Genomic_DNA"/>
</dbReference>
<dbReference type="AlphaFoldDB" id="A0A382WK35"/>